<accession>A0A8J7QLJ5</accession>
<name>A0A8J7QLJ5_9BACT</name>
<comment type="caution">
    <text evidence="8">The sequence shown here is derived from an EMBL/GenBank/DDBJ whole genome shotgun (WGS) entry which is preliminary data.</text>
</comment>
<keyword evidence="4 6" id="KW-0472">Membrane</keyword>
<dbReference type="RefSeq" id="WP_207861995.1">
    <property type="nucleotide sequence ID" value="NZ_JAFREP010000030.1"/>
</dbReference>
<feature type="domain" description="Peptidase S54 rhomboid" evidence="7">
    <location>
        <begin position="57"/>
        <end position="185"/>
    </location>
</feature>
<keyword evidence="8" id="KW-0645">Protease</keyword>
<dbReference type="InterPro" id="IPR035952">
    <property type="entry name" value="Rhomboid-like_sf"/>
</dbReference>
<dbReference type="Pfam" id="PF01694">
    <property type="entry name" value="Rhomboid"/>
    <property type="match status" value="1"/>
</dbReference>
<evidence type="ECO:0000256" key="5">
    <source>
        <dbReference type="SAM" id="MobiDB-lite"/>
    </source>
</evidence>
<evidence type="ECO:0000256" key="4">
    <source>
        <dbReference type="ARBA" id="ARBA00023136"/>
    </source>
</evidence>
<evidence type="ECO:0000256" key="3">
    <source>
        <dbReference type="ARBA" id="ARBA00022989"/>
    </source>
</evidence>
<evidence type="ECO:0000256" key="1">
    <source>
        <dbReference type="ARBA" id="ARBA00004141"/>
    </source>
</evidence>
<feature type="region of interest" description="Disordered" evidence="5">
    <location>
        <begin position="188"/>
        <end position="210"/>
    </location>
</feature>
<evidence type="ECO:0000313" key="8">
    <source>
        <dbReference type="EMBL" id="MBO1322025.1"/>
    </source>
</evidence>
<dbReference type="PANTHER" id="PTHR43731">
    <property type="entry name" value="RHOMBOID PROTEASE"/>
    <property type="match status" value="1"/>
</dbReference>
<evidence type="ECO:0000313" key="9">
    <source>
        <dbReference type="Proteomes" id="UP000664417"/>
    </source>
</evidence>
<comment type="subcellular location">
    <subcellularLocation>
        <location evidence="1">Membrane</location>
        <topology evidence="1">Multi-pass membrane protein</topology>
    </subcellularLocation>
</comment>
<gene>
    <name evidence="8" type="ORF">J3U88_26345</name>
</gene>
<dbReference type="GO" id="GO:0006508">
    <property type="term" value="P:proteolysis"/>
    <property type="evidence" value="ECO:0007669"/>
    <property type="project" value="UniProtKB-KW"/>
</dbReference>
<evidence type="ECO:0000256" key="2">
    <source>
        <dbReference type="ARBA" id="ARBA00022692"/>
    </source>
</evidence>
<dbReference type="EMBL" id="JAFREP010000030">
    <property type="protein sequence ID" value="MBO1322025.1"/>
    <property type="molecule type" value="Genomic_DNA"/>
</dbReference>
<feature type="transmembrane region" description="Helical" evidence="6">
    <location>
        <begin position="93"/>
        <end position="112"/>
    </location>
</feature>
<dbReference type="InterPro" id="IPR022764">
    <property type="entry name" value="Peptidase_S54_rhomboid_dom"/>
</dbReference>
<sequence length="210" mass="23413">MQQPERAAQAESRFALQLLAVCGFLLIIWTIKWCELWFDTRFAHWGVVPRTLTGLRGVLTMPLLHGDFQHLMANSSAFLILGLLLLHFHGRRGVQHFAALWLLSGSMVWLLARQVTHIGLSGVIYGISAFLFFDGMRRRNRAGSGVALITALLFGGSVWGMLPGQPGISWEGHLFGAISGLLLALRQPKPEPPPAEKRAPPEDDNWLWNE</sequence>
<keyword evidence="2 6" id="KW-0812">Transmembrane</keyword>
<dbReference type="Gene3D" id="1.20.1540.10">
    <property type="entry name" value="Rhomboid-like"/>
    <property type="match status" value="1"/>
</dbReference>
<proteinExistence type="predicted"/>
<dbReference type="AlphaFoldDB" id="A0A8J7QLJ5"/>
<dbReference type="GO" id="GO:0016020">
    <property type="term" value="C:membrane"/>
    <property type="evidence" value="ECO:0007669"/>
    <property type="project" value="UniProtKB-SubCell"/>
</dbReference>
<keyword evidence="8" id="KW-0378">Hydrolase</keyword>
<dbReference type="PANTHER" id="PTHR43731:SF9">
    <property type="entry name" value="SLR1461 PROTEIN"/>
    <property type="match status" value="1"/>
</dbReference>
<dbReference type="InterPro" id="IPR050925">
    <property type="entry name" value="Rhomboid_protease_S54"/>
</dbReference>
<dbReference type="SUPFAM" id="SSF144091">
    <property type="entry name" value="Rhomboid-like"/>
    <property type="match status" value="1"/>
</dbReference>
<dbReference type="GO" id="GO:0004252">
    <property type="term" value="F:serine-type endopeptidase activity"/>
    <property type="evidence" value="ECO:0007669"/>
    <property type="project" value="InterPro"/>
</dbReference>
<dbReference type="Proteomes" id="UP000664417">
    <property type="component" value="Unassembled WGS sequence"/>
</dbReference>
<protein>
    <submittedName>
        <fullName evidence="8">Rhomboid family intramembrane serine protease</fullName>
    </submittedName>
</protein>
<feature type="transmembrane region" description="Helical" evidence="6">
    <location>
        <begin position="142"/>
        <end position="162"/>
    </location>
</feature>
<organism evidence="8 9">
    <name type="scientific">Acanthopleuribacter pedis</name>
    <dbReference type="NCBI Taxonomy" id="442870"/>
    <lineage>
        <taxon>Bacteria</taxon>
        <taxon>Pseudomonadati</taxon>
        <taxon>Acidobacteriota</taxon>
        <taxon>Holophagae</taxon>
        <taxon>Acanthopleuribacterales</taxon>
        <taxon>Acanthopleuribacteraceae</taxon>
        <taxon>Acanthopleuribacter</taxon>
    </lineage>
</organism>
<feature type="transmembrane region" description="Helical" evidence="6">
    <location>
        <begin position="118"/>
        <end position="135"/>
    </location>
</feature>
<evidence type="ECO:0000259" key="7">
    <source>
        <dbReference type="Pfam" id="PF01694"/>
    </source>
</evidence>
<evidence type="ECO:0000256" key="6">
    <source>
        <dbReference type="SAM" id="Phobius"/>
    </source>
</evidence>
<feature type="transmembrane region" description="Helical" evidence="6">
    <location>
        <begin position="68"/>
        <end position="86"/>
    </location>
</feature>
<keyword evidence="9" id="KW-1185">Reference proteome</keyword>
<feature type="transmembrane region" description="Helical" evidence="6">
    <location>
        <begin position="12"/>
        <end position="31"/>
    </location>
</feature>
<keyword evidence="3 6" id="KW-1133">Transmembrane helix</keyword>
<reference evidence="8" key="1">
    <citation type="submission" date="2021-03" db="EMBL/GenBank/DDBJ databases">
        <authorList>
            <person name="Wang G."/>
        </authorList>
    </citation>
    <scope>NUCLEOTIDE SEQUENCE</scope>
    <source>
        <strain evidence="8">KCTC 12899</strain>
    </source>
</reference>